<dbReference type="InterPro" id="IPR004210">
    <property type="entry name" value="BESS_motif"/>
</dbReference>
<keyword evidence="4" id="KW-1185">Reference proteome</keyword>
<proteinExistence type="predicted"/>
<gene>
    <name evidence="3" type="ORF">EXN66_Car002326</name>
</gene>
<evidence type="ECO:0000313" key="3">
    <source>
        <dbReference type="EMBL" id="KAF3686654.1"/>
    </source>
</evidence>
<dbReference type="AlphaFoldDB" id="A0A6G1P955"/>
<evidence type="ECO:0000259" key="2">
    <source>
        <dbReference type="PROSITE" id="PS51031"/>
    </source>
</evidence>
<feature type="domain" description="BESS" evidence="2">
    <location>
        <begin position="118"/>
        <end position="157"/>
    </location>
</feature>
<keyword evidence="1" id="KW-0539">Nucleus</keyword>
<name>A0A6G1P955_CHAAH</name>
<organism evidence="3 4">
    <name type="scientific">Channa argus</name>
    <name type="common">Northern snakehead</name>
    <name type="synonym">Ophicephalus argus</name>
    <dbReference type="NCBI Taxonomy" id="215402"/>
    <lineage>
        <taxon>Eukaryota</taxon>
        <taxon>Metazoa</taxon>
        <taxon>Chordata</taxon>
        <taxon>Craniata</taxon>
        <taxon>Vertebrata</taxon>
        <taxon>Euteleostomi</taxon>
        <taxon>Actinopterygii</taxon>
        <taxon>Neopterygii</taxon>
        <taxon>Teleostei</taxon>
        <taxon>Neoteleostei</taxon>
        <taxon>Acanthomorphata</taxon>
        <taxon>Anabantaria</taxon>
        <taxon>Anabantiformes</taxon>
        <taxon>Channoidei</taxon>
        <taxon>Channidae</taxon>
        <taxon>Channa</taxon>
    </lineage>
</organism>
<dbReference type="GO" id="GO:0005634">
    <property type="term" value="C:nucleus"/>
    <property type="evidence" value="ECO:0007669"/>
    <property type="project" value="UniProtKB-SubCell"/>
</dbReference>
<reference evidence="3 4" key="1">
    <citation type="submission" date="2019-02" db="EMBL/GenBank/DDBJ databases">
        <title>Opniocepnalus argus genome.</title>
        <authorList>
            <person name="Zhou C."/>
            <person name="Xiao S."/>
        </authorList>
    </citation>
    <scope>NUCLEOTIDE SEQUENCE [LARGE SCALE GENOMIC DNA]</scope>
    <source>
        <strain evidence="3">OARG1902GOOAL</strain>
        <tissue evidence="3">Muscle</tissue>
    </source>
</reference>
<dbReference type="Proteomes" id="UP000503349">
    <property type="component" value="Chromosome 2"/>
</dbReference>
<sequence length="157" mass="17999">MDNDERLKLFLNQLNIRDLGFIWKIISEEPFMSENSQWRSQKVSQLMTVTKTIQTKSLVSSTLIPGDTTSNGMEVRDETDDVTIIPDSDDQEASSSPLVAPISAKCDQAVQTYTEKPQDCDEYYFMSLVKMFKKLSPQKKADVRMKIERLLFAAEFE</sequence>
<dbReference type="GO" id="GO:0003677">
    <property type="term" value="F:DNA binding"/>
    <property type="evidence" value="ECO:0007669"/>
    <property type="project" value="InterPro"/>
</dbReference>
<dbReference type="Pfam" id="PF02944">
    <property type="entry name" value="BESS"/>
    <property type="match status" value="1"/>
</dbReference>
<reference evidence="4" key="2">
    <citation type="submission" date="2019-02" db="EMBL/GenBank/DDBJ databases">
        <title>Opniocepnalus argus Var Kimnra genome.</title>
        <authorList>
            <person name="Zhou C."/>
            <person name="Xiao S."/>
        </authorList>
    </citation>
    <scope>NUCLEOTIDE SEQUENCE [LARGE SCALE GENOMIC DNA]</scope>
</reference>
<dbReference type="PROSITE" id="PS51031">
    <property type="entry name" value="BESS"/>
    <property type="match status" value="1"/>
</dbReference>
<dbReference type="EMBL" id="CM015713">
    <property type="protein sequence ID" value="KAF3686654.1"/>
    <property type="molecule type" value="Genomic_DNA"/>
</dbReference>
<evidence type="ECO:0000256" key="1">
    <source>
        <dbReference type="PROSITE-ProRule" id="PRU00371"/>
    </source>
</evidence>
<comment type="subcellular location">
    <subcellularLocation>
        <location evidence="1">Nucleus</location>
    </subcellularLocation>
</comment>
<evidence type="ECO:0000313" key="4">
    <source>
        <dbReference type="Proteomes" id="UP000503349"/>
    </source>
</evidence>
<protein>
    <recommendedName>
        <fullName evidence="2">BESS domain-containing protein</fullName>
    </recommendedName>
</protein>
<accession>A0A6G1P955</accession>